<feature type="compositionally biased region" description="Polar residues" evidence="3">
    <location>
        <begin position="91"/>
        <end position="101"/>
    </location>
</feature>
<feature type="region of interest" description="Disordered" evidence="3">
    <location>
        <begin position="535"/>
        <end position="557"/>
    </location>
</feature>
<organism evidence="5 6">
    <name type="scientific">Polypedilum vanderplanki</name>
    <name type="common">Sleeping chironomid midge</name>
    <dbReference type="NCBI Taxonomy" id="319348"/>
    <lineage>
        <taxon>Eukaryota</taxon>
        <taxon>Metazoa</taxon>
        <taxon>Ecdysozoa</taxon>
        <taxon>Arthropoda</taxon>
        <taxon>Hexapoda</taxon>
        <taxon>Insecta</taxon>
        <taxon>Pterygota</taxon>
        <taxon>Neoptera</taxon>
        <taxon>Endopterygota</taxon>
        <taxon>Diptera</taxon>
        <taxon>Nematocera</taxon>
        <taxon>Chironomoidea</taxon>
        <taxon>Chironomidae</taxon>
        <taxon>Chironominae</taxon>
        <taxon>Polypedilum</taxon>
        <taxon>Polypedilum</taxon>
    </lineage>
</organism>
<feature type="compositionally biased region" description="Basic and acidic residues" evidence="3">
    <location>
        <begin position="187"/>
        <end position="198"/>
    </location>
</feature>
<dbReference type="Pfam" id="PF26116">
    <property type="entry name" value="FAM13A"/>
    <property type="match status" value="1"/>
</dbReference>
<dbReference type="PANTHER" id="PTHR15904">
    <property type="entry name" value="FAM13"/>
    <property type="match status" value="1"/>
</dbReference>
<evidence type="ECO:0000259" key="4">
    <source>
        <dbReference type="Pfam" id="PF26116"/>
    </source>
</evidence>
<feature type="compositionally biased region" description="Polar residues" evidence="3">
    <location>
        <begin position="535"/>
        <end position="544"/>
    </location>
</feature>
<evidence type="ECO:0000313" key="5">
    <source>
        <dbReference type="EMBL" id="KAG5678700.1"/>
    </source>
</evidence>
<evidence type="ECO:0000256" key="2">
    <source>
        <dbReference type="SAM" id="Coils"/>
    </source>
</evidence>
<evidence type="ECO:0000256" key="3">
    <source>
        <dbReference type="SAM" id="MobiDB-lite"/>
    </source>
</evidence>
<feature type="compositionally biased region" description="Polar residues" evidence="3">
    <location>
        <begin position="16"/>
        <end position="30"/>
    </location>
</feature>
<feature type="region of interest" description="Disordered" evidence="3">
    <location>
        <begin position="1"/>
        <end position="30"/>
    </location>
</feature>
<evidence type="ECO:0000256" key="1">
    <source>
        <dbReference type="ARBA" id="ARBA00007549"/>
    </source>
</evidence>
<protein>
    <recommendedName>
        <fullName evidence="4">FAM13A-like domain-containing protein</fullName>
    </recommendedName>
</protein>
<feature type="domain" description="FAM13A-like" evidence="4">
    <location>
        <begin position="584"/>
        <end position="651"/>
    </location>
</feature>
<accession>A0A9J6C976</accession>
<comment type="similarity">
    <text evidence="1">Belongs to the FAM13 family.</text>
</comment>
<feature type="region of interest" description="Disordered" evidence="3">
    <location>
        <begin position="70"/>
        <end position="101"/>
    </location>
</feature>
<feature type="compositionally biased region" description="Polar residues" evidence="3">
    <location>
        <begin position="167"/>
        <end position="181"/>
    </location>
</feature>
<evidence type="ECO:0000313" key="6">
    <source>
        <dbReference type="Proteomes" id="UP001107558"/>
    </source>
</evidence>
<feature type="compositionally biased region" description="Low complexity" evidence="3">
    <location>
        <begin position="545"/>
        <end position="557"/>
    </location>
</feature>
<name>A0A9J6C976_POLVA</name>
<dbReference type="InterPro" id="IPR039102">
    <property type="entry name" value="FAM13"/>
</dbReference>
<dbReference type="Proteomes" id="UP001107558">
    <property type="component" value="Chromosome 2"/>
</dbReference>
<keyword evidence="6" id="KW-1185">Reference proteome</keyword>
<dbReference type="InterPro" id="IPR059029">
    <property type="entry name" value="FAM13A_dom"/>
</dbReference>
<comment type="caution">
    <text evidence="5">The sequence shown here is derived from an EMBL/GenBank/DDBJ whole genome shotgun (WGS) entry which is preliminary data.</text>
</comment>
<gene>
    <name evidence="5" type="ORF">PVAND_008348</name>
</gene>
<feature type="coiled-coil region" evidence="2">
    <location>
        <begin position="590"/>
        <end position="617"/>
    </location>
</feature>
<keyword evidence="2" id="KW-0175">Coiled coil</keyword>
<proteinExistence type="inferred from homology"/>
<feature type="compositionally biased region" description="Basic and acidic residues" evidence="3">
    <location>
        <begin position="1"/>
        <end position="14"/>
    </location>
</feature>
<reference evidence="5" key="1">
    <citation type="submission" date="2021-03" db="EMBL/GenBank/DDBJ databases">
        <title>Chromosome level genome of the anhydrobiotic midge Polypedilum vanderplanki.</title>
        <authorList>
            <person name="Yoshida Y."/>
            <person name="Kikawada T."/>
            <person name="Gusev O."/>
        </authorList>
    </citation>
    <scope>NUCLEOTIDE SEQUENCE</scope>
    <source>
        <strain evidence="5">NIAS01</strain>
        <tissue evidence="5">Whole body or cell culture</tissue>
    </source>
</reference>
<dbReference type="PANTHER" id="PTHR15904:SF17">
    <property type="entry name" value="RHO-GAP DOMAIN-CONTAINING PROTEIN"/>
    <property type="match status" value="1"/>
</dbReference>
<feature type="region of interest" description="Disordered" evidence="3">
    <location>
        <begin position="167"/>
        <end position="241"/>
    </location>
</feature>
<dbReference type="OrthoDB" id="185175at2759"/>
<feature type="coiled-coil region" evidence="2">
    <location>
        <begin position="342"/>
        <end position="443"/>
    </location>
</feature>
<dbReference type="AlphaFoldDB" id="A0A9J6C976"/>
<sequence>MRRPSNEQNKDDLNRLTASASVRSESVNSTQTAIKAINHNNNDSNNNKNNSSSNYLPNIIIANAELQQQCRKRKDRQDSTSSITQDRKVVRSSSEENVPNCQNEAIRRVSSHENFNEQKLSNEESLKLETVEEQSCKIVVSHENDCEIKNQSSGDSTINQNNLIDISTQNTRLSPSSTVNPSDFLDENEKRRNSERFLKTKSPSGRKSPRRSRKTSPIVFKEVDENVQDKEESKESIEDDDEMPVLSKTLYPWENTEEDKPIVCRRFAENTFDHVHHSISKFVKHDHDLVKFNYANDDDDEKRLYRTNFMNIENIKSRDIIHQKSHSPMSSGGVYQTPDERIRQINKRLTSLKKKISHYEENFETNYGYRPSHADKSSDKNIKNYIAEIHKLRKEKSQIKTDPIAAMGYKNKFDDSTSVEKKITKLKDSLQDIEKKLQEKRIEEHRPNLIEEMTPDQLVDEKSSIQRALLYFESIFGRPGTPEERDAARPLYDRYRLLKRLVNRNNSISGIIPELPTILENEALALSGSGIVTPSTDFSPPSTHSAIQSPSDSSTSTSIDANILSNHATTTFQENFQLHSMSVKELYGHFDAVREEKKQLRRTIKEFEHNFEELNGRKMLKSDRTVIDDTYMLYKEKKAKLRLLDALVKKQMSV</sequence>
<dbReference type="EMBL" id="JADBJN010000002">
    <property type="protein sequence ID" value="KAG5678700.1"/>
    <property type="molecule type" value="Genomic_DNA"/>
</dbReference>
<feature type="compositionally biased region" description="Basic and acidic residues" evidence="3">
    <location>
        <begin position="221"/>
        <end position="236"/>
    </location>
</feature>